<dbReference type="PRINTS" id="PR00109">
    <property type="entry name" value="TYRKINASE"/>
</dbReference>
<gene>
    <name evidence="3" type="ORF">M9Y10_001515</name>
</gene>
<sequence>MNGSYINYQIDLKRFKKGKRINKGGFGTIYSIEEKETGKLFAAKVIDCGDDEEQCKKMIDREIGIMMHANHPTIIKLIGFSLQDFLEENNITIIMDLANKGSFLDILLQIGQGICPKDYTNTTRQIILVGIARGMKYLHDRNIMHRDIKAGNILIGDNYHPLITDFGMSKMFDIGHSKSQSQNGGTFSYMAPEVIKDCLYDRKADVYSFGILMYEIVTDSVAYPDLENGTIKEYEFKNKVANENLRPKFKSPIKRSIQNLIEQCWSNNPDERPTFNEIYKKLSNNNQNSNDEKVSEDNYLLDDIDIDQFNDYIDEIAKESSPFEEILIKKNEIYEEKNQSLERHVFDLQKEKQKLTDQLNEQIEISKNGNNELLNNLQYQNKIMKDTVSIAAFNSFPVKMQQMILDDYITNSKDQKISQFLTNLNALLLYMLNLEPNDQSFIKLFSNENDNQQLLTKIEEDKTDLILTLDAIALLITKNSFDSDDFINIITKIKSVIFKIQYPSETFQKINAFIDNINEKSKKDCININFSISVCITEMNNILQGNKNVIEAVVESPINIIGNCCFCSCSKLERVTLPDSINIIGYNAFEDCTSLKSINLPSSLIIIQSDAFKSCSELTEIKIPFPVKELGERCFQKCSKLKVVSLPASLKTISSSLFEDCCSLESIEIPSTIETIQKKAFANCPLDFIEIPYSVVDIQSEAFTNCQYLKQIYFRETSKVKNIGDNAFSRCIRLTSVEIPFSVDYIGDYCFGSCYNLYYAIVPPDLRMGYGAFTDRVTCFTK</sequence>
<dbReference type="Proteomes" id="UP001470230">
    <property type="component" value="Unassembled WGS sequence"/>
</dbReference>
<name>A0ABR2LAA3_9EUKA</name>
<feature type="domain" description="Protein kinase" evidence="2">
    <location>
        <begin position="15"/>
        <end position="300"/>
    </location>
</feature>
<dbReference type="InterPro" id="IPR008271">
    <property type="entry name" value="Ser/Thr_kinase_AS"/>
</dbReference>
<dbReference type="PROSITE" id="PS00108">
    <property type="entry name" value="PROTEIN_KINASE_ST"/>
    <property type="match status" value="1"/>
</dbReference>
<dbReference type="PROSITE" id="PS50011">
    <property type="entry name" value="PROTEIN_KINASE_DOM"/>
    <property type="match status" value="1"/>
</dbReference>
<dbReference type="PANTHER" id="PTHR44329:SF260">
    <property type="entry name" value="PROTEIN KINASE DOMAIN-CONTAINING PROTEIN"/>
    <property type="match status" value="1"/>
</dbReference>
<dbReference type="InterPro" id="IPR011009">
    <property type="entry name" value="Kinase-like_dom_sf"/>
</dbReference>
<dbReference type="InterPro" id="IPR000719">
    <property type="entry name" value="Prot_kinase_dom"/>
</dbReference>
<evidence type="ECO:0000313" key="3">
    <source>
        <dbReference type="EMBL" id="KAK8899210.1"/>
    </source>
</evidence>
<protein>
    <recommendedName>
        <fullName evidence="2">Protein kinase domain-containing protein</fullName>
    </recommendedName>
</protein>
<feature type="coiled-coil region" evidence="1">
    <location>
        <begin position="324"/>
        <end position="365"/>
    </location>
</feature>
<dbReference type="SMART" id="SM00220">
    <property type="entry name" value="S_TKc"/>
    <property type="match status" value="1"/>
</dbReference>
<dbReference type="InterPro" id="IPR001245">
    <property type="entry name" value="Ser-Thr/Tyr_kinase_cat_dom"/>
</dbReference>
<organism evidence="3 4">
    <name type="scientific">Tritrichomonas musculus</name>
    <dbReference type="NCBI Taxonomy" id="1915356"/>
    <lineage>
        <taxon>Eukaryota</taxon>
        <taxon>Metamonada</taxon>
        <taxon>Parabasalia</taxon>
        <taxon>Tritrichomonadida</taxon>
        <taxon>Tritrichomonadidae</taxon>
        <taxon>Tritrichomonas</taxon>
    </lineage>
</organism>
<dbReference type="PANTHER" id="PTHR44329">
    <property type="entry name" value="SERINE/THREONINE-PROTEIN KINASE TNNI3K-RELATED"/>
    <property type="match status" value="1"/>
</dbReference>
<dbReference type="InterPro" id="IPR051681">
    <property type="entry name" value="Ser/Thr_Kinases-Pseudokinases"/>
</dbReference>
<dbReference type="SUPFAM" id="SSF56112">
    <property type="entry name" value="Protein kinase-like (PK-like)"/>
    <property type="match status" value="1"/>
</dbReference>
<keyword evidence="4" id="KW-1185">Reference proteome</keyword>
<reference evidence="3 4" key="1">
    <citation type="submission" date="2024-04" db="EMBL/GenBank/DDBJ databases">
        <title>Tritrichomonas musculus Genome.</title>
        <authorList>
            <person name="Alves-Ferreira E."/>
            <person name="Grigg M."/>
            <person name="Lorenzi H."/>
            <person name="Galac M."/>
        </authorList>
    </citation>
    <scope>NUCLEOTIDE SEQUENCE [LARGE SCALE GENOMIC DNA]</scope>
    <source>
        <strain evidence="3 4">EAF2021</strain>
    </source>
</reference>
<comment type="caution">
    <text evidence="3">The sequence shown here is derived from an EMBL/GenBank/DDBJ whole genome shotgun (WGS) entry which is preliminary data.</text>
</comment>
<proteinExistence type="predicted"/>
<dbReference type="Pfam" id="PF13306">
    <property type="entry name" value="LRR_5"/>
    <property type="match status" value="1"/>
</dbReference>
<evidence type="ECO:0000313" key="4">
    <source>
        <dbReference type="Proteomes" id="UP001470230"/>
    </source>
</evidence>
<dbReference type="InterPro" id="IPR026906">
    <property type="entry name" value="LRR_5"/>
</dbReference>
<keyword evidence="1" id="KW-0175">Coiled coil</keyword>
<dbReference type="SUPFAM" id="SSF52058">
    <property type="entry name" value="L domain-like"/>
    <property type="match status" value="1"/>
</dbReference>
<accession>A0ABR2LAA3</accession>
<dbReference type="EMBL" id="JAPFFF010000001">
    <property type="protein sequence ID" value="KAK8899210.1"/>
    <property type="molecule type" value="Genomic_DNA"/>
</dbReference>
<evidence type="ECO:0000256" key="1">
    <source>
        <dbReference type="SAM" id="Coils"/>
    </source>
</evidence>
<dbReference type="Pfam" id="PF00069">
    <property type="entry name" value="Pkinase"/>
    <property type="match status" value="1"/>
</dbReference>
<dbReference type="Gene3D" id="3.80.10.10">
    <property type="entry name" value="Ribonuclease Inhibitor"/>
    <property type="match status" value="2"/>
</dbReference>
<dbReference type="InterPro" id="IPR032675">
    <property type="entry name" value="LRR_dom_sf"/>
</dbReference>
<dbReference type="Gene3D" id="1.10.510.10">
    <property type="entry name" value="Transferase(Phosphotransferase) domain 1"/>
    <property type="match status" value="1"/>
</dbReference>
<evidence type="ECO:0000259" key="2">
    <source>
        <dbReference type="PROSITE" id="PS50011"/>
    </source>
</evidence>